<dbReference type="RefSeq" id="WP_145109440.1">
    <property type="nucleotide sequence ID" value="NZ_CP036349.1"/>
</dbReference>
<dbReference type="KEGG" id="bmei:Spa11_12650"/>
<evidence type="ECO:0000313" key="3">
    <source>
        <dbReference type="Proteomes" id="UP000316426"/>
    </source>
</evidence>
<feature type="region of interest" description="Disordered" evidence="1">
    <location>
        <begin position="1"/>
        <end position="20"/>
    </location>
</feature>
<dbReference type="InterPro" id="IPR046479">
    <property type="entry name" value="DUF6800"/>
</dbReference>
<evidence type="ECO:0000256" key="1">
    <source>
        <dbReference type="SAM" id="MobiDB-lite"/>
    </source>
</evidence>
<protein>
    <submittedName>
        <fullName evidence="2">Uncharacterized protein</fullName>
    </submittedName>
</protein>
<evidence type="ECO:0000313" key="2">
    <source>
        <dbReference type="EMBL" id="QDV73076.1"/>
    </source>
</evidence>
<name>A0A518K5L4_9BACT</name>
<dbReference type="EMBL" id="CP036349">
    <property type="protein sequence ID" value="QDV73076.1"/>
    <property type="molecule type" value="Genomic_DNA"/>
</dbReference>
<organism evidence="2 3">
    <name type="scientific">Botrimarina mediterranea</name>
    <dbReference type="NCBI Taxonomy" id="2528022"/>
    <lineage>
        <taxon>Bacteria</taxon>
        <taxon>Pseudomonadati</taxon>
        <taxon>Planctomycetota</taxon>
        <taxon>Planctomycetia</taxon>
        <taxon>Pirellulales</taxon>
        <taxon>Lacipirellulaceae</taxon>
        <taxon>Botrimarina</taxon>
    </lineage>
</organism>
<gene>
    <name evidence="2" type="ORF">Spa11_12650</name>
</gene>
<keyword evidence="3" id="KW-1185">Reference proteome</keyword>
<reference evidence="2 3" key="1">
    <citation type="submission" date="2019-02" db="EMBL/GenBank/DDBJ databases">
        <title>Deep-cultivation of Planctomycetes and their phenomic and genomic characterization uncovers novel biology.</title>
        <authorList>
            <person name="Wiegand S."/>
            <person name="Jogler M."/>
            <person name="Boedeker C."/>
            <person name="Pinto D."/>
            <person name="Vollmers J."/>
            <person name="Rivas-Marin E."/>
            <person name="Kohn T."/>
            <person name="Peeters S.H."/>
            <person name="Heuer A."/>
            <person name="Rast P."/>
            <person name="Oberbeckmann S."/>
            <person name="Bunk B."/>
            <person name="Jeske O."/>
            <person name="Meyerdierks A."/>
            <person name="Storesund J.E."/>
            <person name="Kallscheuer N."/>
            <person name="Luecker S."/>
            <person name="Lage O.M."/>
            <person name="Pohl T."/>
            <person name="Merkel B.J."/>
            <person name="Hornburger P."/>
            <person name="Mueller R.-W."/>
            <person name="Bruemmer F."/>
            <person name="Labrenz M."/>
            <person name="Spormann A.M."/>
            <person name="Op den Camp H."/>
            <person name="Overmann J."/>
            <person name="Amann R."/>
            <person name="Jetten M.S.M."/>
            <person name="Mascher T."/>
            <person name="Medema M.H."/>
            <person name="Devos D.P."/>
            <person name="Kaster A.-K."/>
            <person name="Ovreas L."/>
            <person name="Rohde M."/>
            <person name="Galperin M.Y."/>
            <person name="Jogler C."/>
        </authorList>
    </citation>
    <scope>NUCLEOTIDE SEQUENCE [LARGE SCALE GENOMIC DNA]</scope>
    <source>
        <strain evidence="2 3">Spa11</strain>
    </source>
</reference>
<dbReference type="Proteomes" id="UP000316426">
    <property type="component" value="Chromosome"/>
</dbReference>
<dbReference type="Pfam" id="PF20607">
    <property type="entry name" value="DUF6800"/>
    <property type="match status" value="1"/>
</dbReference>
<dbReference type="AlphaFoldDB" id="A0A518K5L4"/>
<accession>A0A518K5L4</accession>
<sequence>MAGSERQRELRRRRKRKENLTAMKAKLAKATPSEKLEMARKLRLMTTGSEELISRWGLIER</sequence>
<proteinExistence type="predicted"/>